<dbReference type="GO" id="GO:0000775">
    <property type="term" value="C:chromosome, centromeric region"/>
    <property type="evidence" value="ECO:0007669"/>
    <property type="project" value="UniProtKB-SubCell"/>
</dbReference>
<evidence type="ECO:0000256" key="6">
    <source>
        <dbReference type="ARBA" id="ARBA00023054"/>
    </source>
</evidence>
<keyword evidence="13" id="KW-1185">Reference proteome</keyword>
<dbReference type="PANTHER" id="PTHR32222">
    <property type="entry name" value="CENTROMERE PROTEIN U"/>
    <property type="match status" value="1"/>
</dbReference>
<evidence type="ECO:0000256" key="7">
    <source>
        <dbReference type="ARBA" id="ARBA00023242"/>
    </source>
</evidence>
<dbReference type="InterPro" id="IPR025214">
    <property type="entry name" value="CENP-U"/>
</dbReference>
<feature type="coiled-coil region" evidence="10">
    <location>
        <begin position="431"/>
        <end position="458"/>
    </location>
</feature>
<comment type="caution">
    <text evidence="12">The sequence shown here is derived from an EMBL/GenBank/DDBJ whole genome shotgun (WGS) entry which is preliminary data.</text>
</comment>
<evidence type="ECO:0000313" key="12">
    <source>
        <dbReference type="EMBL" id="KAL2077669.1"/>
    </source>
</evidence>
<evidence type="ECO:0000256" key="1">
    <source>
        <dbReference type="ARBA" id="ARBA00004123"/>
    </source>
</evidence>
<feature type="compositionally biased region" description="Basic and acidic residues" evidence="11">
    <location>
        <begin position="257"/>
        <end position="270"/>
    </location>
</feature>
<gene>
    <name evidence="12" type="ORF">ACEWY4_027173</name>
</gene>
<accession>A0ABD1IRN5</accession>
<organism evidence="12 13">
    <name type="scientific">Coilia grayii</name>
    <name type="common">Gray's grenadier anchovy</name>
    <dbReference type="NCBI Taxonomy" id="363190"/>
    <lineage>
        <taxon>Eukaryota</taxon>
        <taxon>Metazoa</taxon>
        <taxon>Chordata</taxon>
        <taxon>Craniata</taxon>
        <taxon>Vertebrata</taxon>
        <taxon>Euteleostomi</taxon>
        <taxon>Actinopterygii</taxon>
        <taxon>Neopterygii</taxon>
        <taxon>Teleostei</taxon>
        <taxon>Clupei</taxon>
        <taxon>Clupeiformes</taxon>
        <taxon>Clupeoidei</taxon>
        <taxon>Engraulidae</taxon>
        <taxon>Coilinae</taxon>
        <taxon>Coilia</taxon>
    </lineage>
</organism>
<keyword evidence="8" id="KW-0137">Centromere</keyword>
<dbReference type="EMBL" id="JBHFQA010000024">
    <property type="protein sequence ID" value="KAL2077669.1"/>
    <property type="molecule type" value="Genomic_DNA"/>
</dbReference>
<evidence type="ECO:0000256" key="4">
    <source>
        <dbReference type="ARBA" id="ARBA00016402"/>
    </source>
</evidence>
<feature type="compositionally biased region" description="Polar residues" evidence="11">
    <location>
        <begin position="275"/>
        <end position="286"/>
    </location>
</feature>
<feature type="compositionally biased region" description="Acidic residues" evidence="11">
    <location>
        <begin position="180"/>
        <end position="190"/>
    </location>
</feature>
<reference evidence="12 13" key="1">
    <citation type="submission" date="2024-09" db="EMBL/GenBank/DDBJ databases">
        <title>A chromosome-level genome assembly of Gray's grenadier anchovy, Coilia grayii.</title>
        <authorList>
            <person name="Fu Z."/>
        </authorList>
    </citation>
    <scope>NUCLEOTIDE SEQUENCE [LARGE SCALE GENOMIC DNA]</scope>
    <source>
        <strain evidence="12">G4</strain>
        <tissue evidence="12">Muscle</tissue>
    </source>
</reference>
<dbReference type="Proteomes" id="UP001591681">
    <property type="component" value="Unassembled WGS sequence"/>
</dbReference>
<dbReference type="PANTHER" id="PTHR32222:SF1">
    <property type="entry name" value="CENTROMERE PROTEIN U"/>
    <property type="match status" value="1"/>
</dbReference>
<comment type="subcellular location">
    <subcellularLocation>
        <location evidence="2">Chromosome</location>
        <location evidence="2">Centromere</location>
    </subcellularLocation>
    <subcellularLocation>
        <location evidence="1">Nucleus</location>
    </subcellularLocation>
</comment>
<dbReference type="Pfam" id="PF13097">
    <property type="entry name" value="CENP-U"/>
    <property type="match status" value="1"/>
</dbReference>
<evidence type="ECO:0000256" key="10">
    <source>
        <dbReference type="SAM" id="Coils"/>
    </source>
</evidence>
<keyword evidence="6 10" id="KW-0175">Coiled coil</keyword>
<feature type="compositionally biased region" description="Polar residues" evidence="11">
    <location>
        <begin position="158"/>
        <end position="174"/>
    </location>
</feature>
<feature type="compositionally biased region" description="Basic and acidic residues" evidence="11">
    <location>
        <begin position="104"/>
        <end position="121"/>
    </location>
</feature>
<evidence type="ECO:0000256" key="11">
    <source>
        <dbReference type="SAM" id="MobiDB-lite"/>
    </source>
</evidence>
<evidence type="ECO:0000256" key="8">
    <source>
        <dbReference type="ARBA" id="ARBA00023328"/>
    </source>
</evidence>
<dbReference type="AlphaFoldDB" id="A0ABD1IRN5"/>
<evidence type="ECO:0000256" key="9">
    <source>
        <dbReference type="ARBA" id="ARBA00031456"/>
    </source>
</evidence>
<evidence type="ECO:0000256" key="5">
    <source>
        <dbReference type="ARBA" id="ARBA00022454"/>
    </source>
</evidence>
<comment type="similarity">
    <text evidence="3">Belongs to the CENP-U/AME1 family.</text>
</comment>
<feature type="compositionally biased region" description="Polar residues" evidence="11">
    <location>
        <begin position="42"/>
        <end position="52"/>
    </location>
</feature>
<evidence type="ECO:0000256" key="3">
    <source>
        <dbReference type="ARBA" id="ARBA00010440"/>
    </source>
</evidence>
<name>A0ABD1IRN5_9TELE</name>
<proteinExistence type="inferred from homology"/>
<protein>
    <recommendedName>
        <fullName evidence="4">Centromere protein U</fullName>
    </recommendedName>
    <alternativeName>
        <fullName evidence="9">MLF1-interacting protein</fullName>
    </alternativeName>
</protein>
<dbReference type="GO" id="GO:0005634">
    <property type="term" value="C:nucleus"/>
    <property type="evidence" value="ECO:0007669"/>
    <property type="project" value="UniProtKB-SubCell"/>
</dbReference>
<keyword evidence="5" id="KW-0158">Chromosome</keyword>
<sequence>MSQKTKIRKNVKQGGKDELSALFGEACPDLSSIEKDSIFHNDPSNSDGNPLHSTAMEDDFSPVITRQKTTPLRKKGAQTPAGTVGTPRRVTGATRRPSTAKGGKSREKANVKQGKGMEKRPQNLSPVFKAPSVPPLSAKVMASLKTRQMRKISEESETQGMSASGTLASQVPSQTQDTDASSEEETDSEDPTSGGSIPVSASRRKSQPVLPSRQEAGEGPSNLLQKKTGGRRESQGSQGSATQKQPRKSSGKVNLHRIPEENEKQPRTSDDPETSDSLSDEGSISTPPGKKRNRGSLQEEEEEESSAPPKTARGQRSRPSSGSRQKRGRKSTSASSDEGARSKQRKGTVRNPVDLEVILLHFLDFVEQYKETVDSSAVQKAIDYMSESFVEQLTEMITATKDLTTVKKKNMKLNTAINRKRSSLLDAKNELIQSEAKTRAVQKEREQLQQRLTDLTNGMTLLRDLTDLHTKYAAHCEAHPEQPVVYGPASLPALLLEARCMLGAEHQLKTINAKLQEVLDDVNQK</sequence>
<feature type="region of interest" description="Disordered" evidence="11">
    <location>
        <begin position="34"/>
        <end position="348"/>
    </location>
</feature>
<evidence type="ECO:0000256" key="2">
    <source>
        <dbReference type="ARBA" id="ARBA00004584"/>
    </source>
</evidence>
<evidence type="ECO:0000313" key="13">
    <source>
        <dbReference type="Proteomes" id="UP001591681"/>
    </source>
</evidence>
<keyword evidence="7" id="KW-0539">Nucleus</keyword>